<dbReference type="Gene3D" id="3.40.50.720">
    <property type="entry name" value="NAD(P)-binding Rossmann-like Domain"/>
    <property type="match status" value="1"/>
</dbReference>
<dbReference type="InterPro" id="IPR050984">
    <property type="entry name" value="Gfo/Idh/MocA_domain"/>
</dbReference>
<proteinExistence type="inferred from homology"/>
<dbReference type="PANTHER" id="PTHR22604:SF105">
    <property type="entry name" value="TRANS-1,2-DIHYDROBENZENE-1,2-DIOL DEHYDROGENASE"/>
    <property type="match status" value="1"/>
</dbReference>
<comment type="similarity">
    <text evidence="1">Belongs to the Gfo/Idh/MocA family.</text>
</comment>
<keyword evidence="2" id="KW-0560">Oxidoreductase</keyword>
<evidence type="ECO:0000256" key="1">
    <source>
        <dbReference type="ARBA" id="ARBA00010928"/>
    </source>
</evidence>
<dbReference type="InterPro" id="IPR036291">
    <property type="entry name" value="NAD(P)-bd_dom_sf"/>
</dbReference>
<dbReference type="AlphaFoldDB" id="A0A6N8EXF9"/>
<feature type="domain" description="GFO/IDH/MocA-like oxidoreductase" evidence="4">
    <location>
        <begin position="146"/>
        <end position="262"/>
    </location>
</feature>
<dbReference type="GO" id="GO:0000166">
    <property type="term" value="F:nucleotide binding"/>
    <property type="evidence" value="ECO:0007669"/>
    <property type="project" value="InterPro"/>
</dbReference>
<dbReference type="Pfam" id="PF01408">
    <property type="entry name" value="GFO_IDH_MocA"/>
    <property type="match status" value="1"/>
</dbReference>
<dbReference type="Proteomes" id="UP000442469">
    <property type="component" value="Unassembled WGS sequence"/>
</dbReference>
<dbReference type="EMBL" id="WNZZ01000007">
    <property type="protein sequence ID" value="MUG23132.1"/>
    <property type="molecule type" value="Genomic_DNA"/>
</dbReference>
<dbReference type="Pfam" id="PF22725">
    <property type="entry name" value="GFO_IDH_MocA_C3"/>
    <property type="match status" value="1"/>
</dbReference>
<gene>
    <name evidence="5" type="ORF">GNQ08_12010</name>
</gene>
<reference evidence="5 6" key="1">
    <citation type="submission" date="2019-11" db="EMBL/GenBank/DDBJ databases">
        <title>Draft genome sequences of five Paenibacillus species of dairy origin.</title>
        <authorList>
            <person name="Olajide A.M."/>
            <person name="Chen S."/>
            <person name="Lapointe G."/>
        </authorList>
    </citation>
    <scope>NUCLEOTIDE SEQUENCE [LARGE SCALE GENOMIC DNA]</scope>
    <source>
        <strain evidence="5 6">3CT49</strain>
    </source>
</reference>
<name>A0A6N8EXF9_PAEMA</name>
<protein>
    <submittedName>
        <fullName evidence="5">Gfo/Idh/MocA family oxidoreductase</fullName>
    </submittedName>
</protein>
<dbReference type="InterPro" id="IPR000683">
    <property type="entry name" value="Gfo/Idh/MocA-like_OxRdtase_N"/>
</dbReference>
<dbReference type="GO" id="GO:0016491">
    <property type="term" value="F:oxidoreductase activity"/>
    <property type="evidence" value="ECO:0007669"/>
    <property type="project" value="UniProtKB-KW"/>
</dbReference>
<sequence>MKISFGSGGDSQVGETAKIKWGIMASGWIAEQFAEDLAHAGNGEAYAVGSRSLEKAKAFADKYRIPQAYGSYEELLADANVDAVYVATPHPLHKDNVMLALRAGKAVLCEKPFTVNSAELEELVAYARERKLFLMEAMWTRFLPAIRRVREWLAAGRIGEVRLVKADFGFRADWNPAGRLFNPELGGGALLDAGIYPVSFAAMVLGANPQHIQSTAHLGETGVDEHFSVLLTYEGGQIASLNGGVRLAIGNDAYIHGTQGKIYVPGFLNAKTATLYADGEEAETFVDDRATKGYVFEAEAVGRALSAGLTESAEIPLDESLAIMRLLDKIREPWGLRYPFEKQA</sequence>
<evidence type="ECO:0000313" key="6">
    <source>
        <dbReference type="Proteomes" id="UP000442469"/>
    </source>
</evidence>
<dbReference type="SUPFAM" id="SSF51735">
    <property type="entry name" value="NAD(P)-binding Rossmann-fold domains"/>
    <property type="match status" value="1"/>
</dbReference>
<dbReference type="PANTHER" id="PTHR22604">
    <property type="entry name" value="OXIDOREDUCTASES"/>
    <property type="match status" value="1"/>
</dbReference>
<dbReference type="SUPFAM" id="SSF55347">
    <property type="entry name" value="Glyceraldehyde-3-phosphate dehydrogenase-like, C-terminal domain"/>
    <property type="match status" value="1"/>
</dbReference>
<dbReference type="Gene3D" id="3.30.360.10">
    <property type="entry name" value="Dihydrodipicolinate Reductase, domain 2"/>
    <property type="match status" value="1"/>
</dbReference>
<dbReference type="OrthoDB" id="9815825at2"/>
<evidence type="ECO:0000313" key="5">
    <source>
        <dbReference type="EMBL" id="MUG23132.1"/>
    </source>
</evidence>
<evidence type="ECO:0000259" key="4">
    <source>
        <dbReference type="Pfam" id="PF22725"/>
    </source>
</evidence>
<comment type="caution">
    <text evidence="5">The sequence shown here is derived from an EMBL/GenBank/DDBJ whole genome shotgun (WGS) entry which is preliminary data.</text>
</comment>
<dbReference type="InterPro" id="IPR055170">
    <property type="entry name" value="GFO_IDH_MocA-like_dom"/>
</dbReference>
<feature type="domain" description="Gfo/Idh/MocA-like oxidoreductase N-terminal" evidence="3">
    <location>
        <begin position="19"/>
        <end position="135"/>
    </location>
</feature>
<evidence type="ECO:0000256" key="2">
    <source>
        <dbReference type="ARBA" id="ARBA00023002"/>
    </source>
</evidence>
<accession>A0A6N8EXF9</accession>
<organism evidence="5 6">
    <name type="scientific">Paenibacillus macerans</name>
    <name type="common">Bacillus macerans</name>
    <dbReference type="NCBI Taxonomy" id="44252"/>
    <lineage>
        <taxon>Bacteria</taxon>
        <taxon>Bacillati</taxon>
        <taxon>Bacillota</taxon>
        <taxon>Bacilli</taxon>
        <taxon>Bacillales</taxon>
        <taxon>Paenibacillaceae</taxon>
        <taxon>Paenibacillus</taxon>
    </lineage>
</organism>
<evidence type="ECO:0000259" key="3">
    <source>
        <dbReference type="Pfam" id="PF01408"/>
    </source>
</evidence>